<evidence type="ECO:0000256" key="1">
    <source>
        <dbReference type="SAM" id="MobiDB-lite"/>
    </source>
</evidence>
<dbReference type="EMBL" id="LS398110">
    <property type="protein sequence ID" value="SPP96995.1"/>
    <property type="molecule type" value="Genomic_DNA"/>
</dbReference>
<accession>A0A2U3Q6D6</accession>
<feature type="domain" description="p-hydroxybenzoic acid efflux pump subunit AaeA-like beta-barrel" evidence="2">
    <location>
        <begin position="3"/>
        <end position="61"/>
    </location>
</feature>
<gene>
    <name evidence="3" type="ORF">BRAD3257_6075</name>
</gene>
<dbReference type="GO" id="GO:0055085">
    <property type="term" value="P:transmembrane transport"/>
    <property type="evidence" value="ECO:0007669"/>
    <property type="project" value="InterPro"/>
</dbReference>
<evidence type="ECO:0000313" key="4">
    <source>
        <dbReference type="Proteomes" id="UP000246085"/>
    </source>
</evidence>
<dbReference type="AlphaFoldDB" id="A0A2U3Q6D6"/>
<dbReference type="Pfam" id="PF25963">
    <property type="entry name" value="Beta-barrel_AAEA"/>
    <property type="match status" value="1"/>
</dbReference>
<dbReference type="InterPro" id="IPR058634">
    <property type="entry name" value="AaeA-lik-b-barrel"/>
</dbReference>
<sequence>MKTITRGISVSNAASGPQGLPNVDPIYTWVRLAQRVPVRVAIDQVPEGVPLISGMTATVTVLDSTPEDRADLFGRARAIILSPLTELSGEARIARPDCLRSGSSASGEVDAIPYSKVAPVPSPETVEPGLAPGIDVSPRLPGSAEPAGRSLCAGPLVNLMKL</sequence>
<organism evidence="3 4">
    <name type="scientific">Bradyrhizobium vignae</name>
    <dbReference type="NCBI Taxonomy" id="1549949"/>
    <lineage>
        <taxon>Bacteria</taxon>
        <taxon>Pseudomonadati</taxon>
        <taxon>Pseudomonadota</taxon>
        <taxon>Alphaproteobacteria</taxon>
        <taxon>Hyphomicrobiales</taxon>
        <taxon>Nitrobacteraceae</taxon>
        <taxon>Bradyrhizobium</taxon>
    </lineage>
</organism>
<dbReference type="Proteomes" id="UP000246085">
    <property type="component" value="Chromosome BRAD3257"/>
</dbReference>
<feature type="region of interest" description="Disordered" evidence="1">
    <location>
        <begin position="120"/>
        <end position="147"/>
    </location>
</feature>
<dbReference type="Gene3D" id="2.40.30.170">
    <property type="match status" value="1"/>
</dbReference>
<protein>
    <recommendedName>
        <fullName evidence="2">p-hydroxybenzoic acid efflux pump subunit AaeA-like beta-barrel domain-containing protein</fullName>
    </recommendedName>
</protein>
<reference evidence="3 4" key="1">
    <citation type="submission" date="2018-03" db="EMBL/GenBank/DDBJ databases">
        <authorList>
            <person name="Gully D."/>
        </authorList>
    </citation>
    <scope>NUCLEOTIDE SEQUENCE [LARGE SCALE GENOMIC DNA]</scope>
    <source>
        <strain evidence="3">ORS3257</strain>
    </source>
</reference>
<dbReference type="KEGG" id="bvz:BRAD3257_6075"/>
<evidence type="ECO:0000313" key="3">
    <source>
        <dbReference type="EMBL" id="SPP96995.1"/>
    </source>
</evidence>
<proteinExistence type="predicted"/>
<name>A0A2U3Q6D6_9BRAD</name>
<evidence type="ECO:0000259" key="2">
    <source>
        <dbReference type="Pfam" id="PF25963"/>
    </source>
</evidence>